<dbReference type="Pfam" id="PF02253">
    <property type="entry name" value="PLA1"/>
    <property type="match status" value="1"/>
</dbReference>
<protein>
    <recommendedName>
        <fullName evidence="17">Phospholipase A1</fullName>
        <ecNumber evidence="17">3.1.1.32</ecNumber>
        <ecNumber evidence="17">3.1.1.4</ecNumber>
    </recommendedName>
    <alternativeName>
        <fullName evidence="17">Phosphatidylcholine 1-acylhydrolase</fullName>
    </alternativeName>
</protein>
<dbReference type="GO" id="GO:0004623">
    <property type="term" value="F:phospholipase A2 activity"/>
    <property type="evidence" value="ECO:0007669"/>
    <property type="project" value="UniProtKB-EC"/>
</dbReference>
<dbReference type="GO" id="GO:0008970">
    <property type="term" value="F:phospholipase A1 activity"/>
    <property type="evidence" value="ECO:0007669"/>
    <property type="project" value="UniProtKB-EC"/>
</dbReference>
<evidence type="ECO:0000256" key="13">
    <source>
        <dbReference type="ARBA" id="ARBA00023136"/>
    </source>
</evidence>
<sequence length="377" mass="41680">MSTRYIWLAGVLLAGPASAAGSGMAAGLEECTALADDGSRLACYDRLAGRAAAPGPVAAAADMFRAVSGPAPALAAPAATVAAGPATGDTAPVRVAETVFSPRQSVSMAERWELEPQYQDGTFKFKPYAPVYLMPLNFRQRINNDPCSSNPVNCSHRGDQQYDKVGVKFQLSFKTKLWQDMLGSDADLWAAYTQTSYWQAYDSANSSPFRETDYQPELWATLPVSWGPEAFRLRMVNFGLMHQSNGQTNPLSRSWNRVFASFGFTSGDLSVIVKPWWRIPEPFPTDNNPDISDYMGRVEVLASYPWRGHNFSLLLRNNLRFGASVPNRTFTQLEWAFPISGNLHGFVQAFNGWGESMQNYNFHNRGIGVGISMVEWR</sequence>
<keyword evidence="14 17" id="KW-0998">Cell outer membrane</keyword>
<dbReference type="Gene3D" id="2.40.230.10">
    <property type="entry name" value="Phospholipase A1"/>
    <property type="match status" value="1"/>
</dbReference>
<dbReference type="PANTHER" id="PTHR40457:SF1">
    <property type="entry name" value="PHOSPHOLIPASE A1"/>
    <property type="match status" value="1"/>
</dbReference>
<dbReference type="PRINTS" id="PR01486">
    <property type="entry name" value="PHPHLIPASEA1"/>
</dbReference>
<dbReference type="EC" id="3.1.1.32" evidence="17"/>
<feature type="signal peptide" evidence="17">
    <location>
        <begin position="1"/>
        <end position="19"/>
    </location>
</feature>
<evidence type="ECO:0000256" key="17">
    <source>
        <dbReference type="RuleBase" id="RU366027"/>
    </source>
</evidence>
<evidence type="ECO:0000256" key="3">
    <source>
        <dbReference type="ARBA" id="ARBA00010525"/>
    </source>
</evidence>
<keyword evidence="6" id="KW-0812">Transmembrane</keyword>
<evidence type="ECO:0000256" key="8">
    <source>
        <dbReference type="ARBA" id="ARBA00022729"/>
    </source>
</evidence>
<comment type="subcellular location">
    <subcellularLocation>
        <location evidence="17">Cell outer membrane</location>
        <topology evidence="17">Multi-pass membrane protein</topology>
    </subcellularLocation>
    <text evidence="17">One of the very few enzymes located there.</text>
</comment>
<evidence type="ECO:0000256" key="6">
    <source>
        <dbReference type="ARBA" id="ARBA00022692"/>
    </source>
</evidence>
<feature type="chain" id="PRO_5044525583" description="Phospholipase A1" evidence="17">
    <location>
        <begin position="20"/>
        <end position="377"/>
    </location>
</feature>
<dbReference type="GO" id="GO:0046872">
    <property type="term" value="F:metal ion binding"/>
    <property type="evidence" value="ECO:0007669"/>
    <property type="project" value="UniProtKB-KW"/>
</dbReference>
<comment type="subunit">
    <text evidence="4 17">Homodimer; dimerization is reversible, and the dimeric form is the active one.</text>
</comment>
<accession>A0ABD4SL70</accession>
<keyword evidence="11 17" id="KW-0442">Lipid degradation</keyword>
<dbReference type="GO" id="GO:0009279">
    <property type="term" value="C:cell outer membrane"/>
    <property type="evidence" value="ECO:0007669"/>
    <property type="project" value="UniProtKB-SubCell"/>
</dbReference>
<keyword evidence="5" id="KW-1134">Transmembrane beta strand</keyword>
<dbReference type="InterPro" id="IPR036541">
    <property type="entry name" value="PLipase_A1_sf"/>
</dbReference>
<dbReference type="AlphaFoldDB" id="A0ABD4SL70"/>
<reference evidence="18 19" key="1">
    <citation type="submission" date="2021-10" db="EMBL/GenBank/DDBJ databases">
        <title>Whole-genome sequencing analysis of Laribacter hongkongensis: virulence gene profiles, carbohydrate-active enzyme prediction, and antimicrobial resistance characterization.</title>
        <authorList>
            <person name="Yuan P."/>
            <person name="Zhan Y."/>
            <person name="Chen D."/>
        </authorList>
    </citation>
    <scope>NUCLEOTIDE SEQUENCE [LARGE SCALE GENOMIC DNA]</scope>
    <source>
        <strain evidence="18 19">W67</strain>
    </source>
</reference>
<dbReference type="EC" id="3.1.1.4" evidence="17"/>
<comment type="catalytic activity">
    <reaction evidence="2 17">
        <text>a 1,2-diacyl-sn-glycero-3-phosphocholine + H2O = a 1-acyl-sn-glycero-3-phosphocholine + a fatty acid + H(+)</text>
        <dbReference type="Rhea" id="RHEA:15801"/>
        <dbReference type="ChEBI" id="CHEBI:15377"/>
        <dbReference type="ChEBI" id="CHEBI:15378"/>
        <dbReference type="ChEBI" id="CHEBI:28868"/>
        <dbReference type="ChEBI" id="CHEBI:57643"/>
        <dbReference type="ChEBI" id="CHEBI:58168"/>
        <dbReference type="EC" id="3.1.1.4"/>
    </reaction>
</comment>
<comment type="caution">
    <text evidence="18">The sequence shown here is derived from an EMBL/GenBank/DDBJ whole genome shotgun (WGS) entry which is preliminary data.</text>
</comment>
<dbReference type="RefSeq" id="WP_239860564.1">
    <property type="nucleotide sequence ID" value="NZ_JAJAXM010000002.1"/>
</dbReference>
<evidence type="ECO:0000256" key="9">
    <source>
        <dbReference type="ARBA" id="ARBA00022801"/>
    </source>
</evidence>
<dbReference type="Proteomes" id="UP001200247">
    <property type="component" value="Unassembled WGS sequence"/>
</dbReference>
<feature type="binding site" description="in dimeric form" evidence="16">
    <location>
        <position position="206"/>
    </location>
    <ligand>
        <name>Ca(2+)</name>
        <dbReference type="ChEBI" id="CHEBI:29108"/>
        <label>1</label>
    </ligand>
</feature>
<evidence type="ECO:0000256" key="14">
    <source>
        <dbReference type="ARBA" id="ARBA00023237"/>
    </source>
</evidence>
<dbReference type="InterPro" id="IPR003187">
    <property type="entry name" value="PLipase_A1"/>
</dbReference>
<evidence type="ECO:0000256" key="10">
    <source>
        <dbReference type="ARBA" id="ARBA00022837"/>
    </source>
</evidence>
<evidence type="ECO:0000256" key="2">
    <source>
        <dbReference type="ARBA" id="ARBA00001604"/>
    </source>
</evidence>
<dbReference type="CDD" id="cd00541">
    <property type="entry name" value="OMPLA"/>
    <property type="match status" value="1"/>
</dbReference>
<evidence type="ECO:0000313" key="18">
    <source>
        <dbReference type="EMBL" id="MCG9024475.1"/>
    </source>
</evidence>
<keyword evidence="9 17" id="KW-0378">Hydrolase</keyword>
<comment type="catalytic activity">
    <reaction evidence="1 17">
        <text>a 1,2-diacyl-sn-glycero-3-phosphocholine + H2O = a 2-acyl-sn-glycero-3-phosphocholine + a fatty acid + H(+)</text>
        <dbReference type="Rhea" id="RHEA:18689"/>
        <dbReference type="ChEBI" id="CHEBI:15377"/>
        <dbReference type="ChEBI" id="CHEBI:15378"/>
        <dbReference type="ChEBI" id="CHEBI:28868"/>
        <dbReference type="ChEBI" id="CHEBI:57643"/>
        <dbReference type="ChEBI" id="CHEBI:57875"/>
        <dbReference type="EC" id="3.1.1.32"/>
    </reaction>
</comment>
<keyword evidence="8 17" id="KW-0732">Signal</keyword>
<comment type="function">
    <text evidence="17">Hydrolysis of phosphatidylcholine with phospholipase A2 (EC 3.1.1.4) and phospholipase A1 (EC 3.1.1.32) activities.</text>
</comment>
<dbReference type="SUPFAM" id="SSF56931">
    <property type="entry name" value="Outer membrane phospholipase A (OMPLA)"/>
    <property type="match status" value="1"/>
</dbReference>
<keyword evidence="13" id="KW-0472">Membrane</keyword>
<evidence type="ECO:0000256" key="11">
    <source>
        <dbReference type="ARBA" id="ARBA00022963"/>
    </source>
</evidence>
<evidence type="ECO:0000256" key="16">
    <source>
        <dbReference type="PIRSR" id="PIRSR603187-2"/>
    </source>
</evidence>
<feature type="binding site" description="in dimeric form" evidence="16">
    <location>
        <position position="252"/>
    </location>
    <ligand>
        <name>Ca(2+)</name>
        <dbReference type="ChEBI" id="CHEBI:29108"/>
        <label>1</label>
    </ligand>
</feature>
<keyword evidence="10 16" id="KW-0106">Calcium</keyword>
<comment type="similarity">
    <text evidence="3 17">Belongs to the phospholipase A1 family.</text>
</comment>
<evidence type="ECO:0000256" key="5">
    <source>
        <dbReference type="ARBA" id="ARBA00022452"/>
    </source>
</evidence>
<dbReference type="EMBL" id="JAJAXM010000002">
    <property type="protein sequence ID" value="MCG9024475.1"/>
    <property type="molecule type" value="Genomic_DNA"/>
</dbReference>
<keyword evidence="7 16" id="KW-0479">Metal-binding</keyword>
<feature type="active site" description="Proton acceptor" evidence="15">
    <location>
        <position position="242"/>
    </location>
</feature>
<comment type="cofactor">
    <cofactor evidence="17">
        <name>Ca(2+)</name>
        <dbReference type="ChEBI" id="CHEBI:29108"/>
    </cofactor>
    <text evidence="17">Binds 1 Ca(2+) ion per monomer. In the dimeric form the Ca(2+) is bound by different amino acids with binding of each Ca(2+) shared with ligands coming from each monomer. The Ca(2+) ion may have a role in catalysis.</text>
</comment>
<evidence type="ECO:0000256" key="15">
    <source>
        <dbReference type="PIRSR" id="PIRSR603187-1"/>
    </source>
</evidence>
<dbReference type="PANTHER" id="PTHR40457">
    <property type="entry name" value="PHOSPHOLIPASE A1"/>
    <property type="match status" value="1"/>
</dbReference>
<name>A0ABD4SL70_9NEIS</name>
<evidence type="ECO:0000256" key="1">
    <source>
        <dbReference type="ARBA" id="ARBA00000111"/>
    </source>
</evidence>
<proteinExistence type="inferred from homology"/>
<evidence type="ECO:0000313" key="19">
    <source>
        <dbReference type="Proteomes" id="UP001200247"/>
    </source>
</evidence>
<keyword evidence="12 17" id="KW-0443">Lipid metabolism</keyword>
<dbReference type="GO" id="GO:0016042">
    <property type="term" value="P:lipid catabolic process"/>
    <property type="evidence" value="ECO:0007669"/>
    <property type="project" value="UniProtKB-KW"/>
</dbReference>
<evidence type="ECO:0000256" key="12">
    <source>
        <dbReference type="ARBA" id="ARBA00023098"/>
    </source>
</evidence>
<evidence type="ECO:0000256" key="4">
    <source>
        <dbReference type="ARBA" id="ARBA00011702"/>
    </source>
</evidence>
<feature type="active site" description="Nucleophile" evidence="15">
    <location>
        <position position="244"/>
    </location>
</feature>
<gene>
    <name evidence="18" type="ORF">LH440_00880</name>
</gene>
<organism evidence="18 19">
    <name type="scientific">Laribacter hongkongensis</name>
    <dbReference type="NCBI Taxonomy" id="168471"/>
    <lineage>
        <taxon>Bacteria</taxon>
        <taxon>Pseudomonadati</taxon>
        <taxon>Pseudomonadota</taxon>
        <taxon>Betaproteobacteria</taxon>
        <taxon>Neisseriales</taxon>
        <taxon>Aquaspirillaceae</taxon>
        <taxon>Laribacter</taxon>
    </lineage>
</organism>
<evidence type="ECO:0000256" key="7">
    <source>
        <dbReference type="ARBA" id="ARBA00022723"/>
    </source>
</evidence>